<evidence type="ECO:0000313" key="3">
    <source>
        <dbReference type="Proteomes" id="UP000001929"/>
    </source>
</evidence>
<keyword evidence="2" id="KW-0560">Oxidoreductase</keyword>
<dbReference type="PANTHER" id="PTHR42956:SF1">
    <property type="entry name" value="NITROGENASE IRON-MOLYBDENUM COFACTOR BIOSYNTHESIS PROTEIN NIFE"/>
    <property type="match status" value="1"/>
</dbReference>
<dbReference type="PANTHER" id="PTHR42956">
    <property type="entry name" value="NITROGENASE IRON-MOLYBDENUM COFACTOR BIOSYNTHESIS PROTEIN NIFE"/>
    <property type="match status" value="1"/>
</dbReference>
<dbReference type="KEGG" id="rru:Rru_A0773"/>
<protein>
    <submittedName>
        <fullName evidence="2">Nitrogenase</fullName>
        <ecNumber evidence="2">1.18.6.1</ecNumber>
    </submittedName>
</protein>
<keyword evidence="3" id="KW-1185">Reference proteome</keyword>
<name>Q2RWB8_RHORT</name>
<dbReference type="RefSeq" id="WP_011388531.1">
    <property type="nucleotide sequence ID" value="NC_007643.1"/>
</dbReference>
<gene>
    <name evidence="2" type="ordered locus">Rru_A0773</name>
</gene>
<dbReference type="InterPro" id="IPR049939">
    <property type="entry name" value="NifE-like"/>
</dbReference>
<dbReference type="GO" id="GO:0016163">
    <property type="term" value="F:nitrogenase activity"/>
    <property type="evidence" value="ECO:0007669"/>
    <property type="project" value="UniProtKB-EC"/>
</dbReference>
<dbReference type="HOGENOM" id="CLU_025876_3_0_5"/>
<dbReference type="EnsemblBacteria" id="ABC21577">
    <property type="protein sequence ID" value="ABC21577"/>
    <property type="gene ID" value="Rru_A0773"/>
</dbReference>
<organism evidence="2 3">
    <name type="scientific">Rhodospirillum rubrum (strain ATCC 11170 / ATH 1.1.1 / DSM 467 / LMG 4362 / NCIMB 8255 / S1)</name>
    <dbReference type="NCBI Taxonomy" id="269796"/>
    <lineage>
        <taxon>Bacteria</taxon>
        <taxon>Pseudomonadati</taxon>
        <taxon>Pseudomonadota</taxon>
        <taxon>Alphaproteobacteria</taxon>
        <taxon>Rhodospirillales</taxon>
        <taxon>Rhodospirillaceae</taxon>
        <taxon>Rhodospirillum</taxon>
    </lineage>
</organism>
<dbReference type="EMBL" id="CP000230">
    <property type="protein sequence ID" value="ABC21577.1"/>
    <property type="molecule type" value="Genomic_DNA"/>
</dbReference>
<dbReference type="PhylomeDB" id="Q2RWB8"/>
<reference evidence="2 3" key="1">
    <citation type="journal article" date="2011" name="Stand. Genomic Sci.">
        <title>Complete genome sequence of Rhodospirillum rubrum type strain (S1).</title>
        <authorList>
            <person name="Munk A.C."/>
            <person name="Copeland A."/>
            <person name="Lucas S."/>
            <person name="Lapidus A."/>
            <person name="Del Rio T.G."/>
            <person name="Barry K."/>
            <person name="Detter J.C."/>
            <person name="Hammon N."/>
            <person name="Israni S."/>
            <person name="Pitluck S."/>
            <person name="Brettin T."/>
            <person name="Bruce D."/>
            <person name="Han C."/>
            <person name="Tapia R."/>
            <person name="Gilna P."/>
            <person name="Schmutz J."/>
            <person name="Larimer F."/>
            <person name="Land M."/>
            <person name="Kyrpides N.C."/>
            <person name="Mavromatis K."/>
            <person name="Richardson P."/>
            <person name="Rohde M."/>
            <person name="Goker M."/>
            <person name="Klenk H.P."/>
            <person name="Zhang Y."/>
            <person name="Roberts G.P."/>
            <person name="Reslewic S."/>
            <person name="Schwartz D.C."/>
        </authorList>
    </citation>
    <scope>NUCLEOTIDE SEQUENCE [LARGE SCALE GENOMIC DNA]</scope>
    <source>
        <strain evidence="3">ATCC 11170 / ATH 1.1.1 / DSM 467 / LMG 4362 / NCIMB 8255 / S1</strain>
    </source>
</reference>
<dbReference type="Gene3D" id="3.40.50.1980">
    <property type="entry name" value="Nitrogenase molybdenum iron protein domain"/>
    <property type="match status" value="3"/>
</dbReference>
<evidence type="ECO:0000313" key="2">
    <source>
        <dbReference type="EMBL" id="ABC21577.1"/>
    </source>
</evidence>
<dbReference type="EC" id="1.18.6.1" evidence="2"/>
<dbReference type="Pfam" id="PF00148">
    <property type="entry name" value="Oxidored_nitro"/>
    <property type="match status" value="1"/>
</dbReference>
<proteinExistence type="predicted"/>
<dbReference type="SUPFAM" id="SSF53807">
    <property type="entry name" value="Helical backbone' metal receptor"/>
    <property type="match status" value="1"/>
</dbReference>
<evidence type="ECO:0000259" key="1">
    <source>
        <dbReference type="Pfam" id="PF00148"/>
    </source>
</evidence>
<feature type="domain" description="Nitrogenase/oxidoreductase component 1" evidence="1">
    <location>
        <begin position="53"/>
        <end position="453"/>
    </location>
</feature>
<dbReference type="InterPro" id="IPR000510">
    <property type="entry name" value="Nase/OxRdtase_comp1"/>
</dbReference>
<dbReference type="AlphaFoldDB" id="Q2RWB8"/>
<sequence length="487" mass="52878">MTKIEKPLQPVEIRERRLGSITGYSGTAGDLVARSRDGSLANRERSFQQASMCAGLCATLNLTLIEDAVVINHAPVGCAGDFAQLNRCRRRGQGKRAMEVTNARLLSTALTEHDTIFGGAQKLAETIDQAVARYHPRAIFVTASCASGIVGEDIDSVVTEAEERHAIPVVAIDCVGFRTQVWATGFDMAYDALLRKIVKPAVTKRPEVVNIVCFSGKKAYFSELLEPLGLVANPIVQFLTVAEIETLSEAGATAHMCPTLGTWLGAGLERRFGVPEVKAPPPYGLAGTDHWLRALAALTGRSDRVEAYIAAERAAIAPDLADLRAQLAGRTAFVAAGSAQGHSFMTVLRDLGIDVIGGCALHHDPVLDHGHQEEDTLAHATRDKAEVPYGVCNKQSFELINLVGKLKPDILLIRHPGLVVWGAKLGIPTLYVEDEHAGIGYRGLIRYGRKIADWIANPVLERTLARRSPLPFTPWWLDQSPYQFLES</sequence>
<dbReference type="eggNOG" id="COG2710">
    <property type="taxonomic scope" value="Bacteria"/>
</dbReference>
<dbReference type="STRING" id="269796.Rru_A0773"/>
<dbReference type="PATRIC" id="fig|269796.9.peg.826"/>
<accession>Q2RWB8</accession>
<dbReference type="Proteomes" id="UP000001929">
    <property type="component" value="Chromosome"/>
</dbReference>